<dbReference type="Proteomes" id="UP000037939">
    <property type="component" value="Unassembled WGS sequence"/>
</dbReference>
<organism evidence="1 2">
    <name type="scientific">Amantichitinum ursilacus</name>
    <dbReference type="NCBI Taxonomy" id="857265"/>
    <lineage>
        <taxon>Bacteria</taxon>
        <taxon>Pseudomonadati</taxon>
        <taxon>Pseudomonadota</taxon>
        <taxon>Betaproteobacteria</taxon>
        <taxon>Neisseriales</taxon>
        <taxon>Chitinibacteraceae</taxon>
        <taxon>Amantichitinum</taxon>
    </lineage>
</organism>
<dbReference type="RefSeq" id="WP_053936569.1">
    <property type="nucleotide sequence ID" value="NZ_LAQT01000002.1"/>
</dbReference>
<protein>
    <submittedName>
        <fullName evidence="1">Uncharacterized protein</fullName>
    </submittedName>
</protein>
<comment type="caution">
    <text evidence="1">The sequence shown here is derived from an EMBL/GenBank/DDBJ whole genome shotgun (WGS) entry which is preliminary data.</text>
</comment>
<dbReference type="OrthoDB" id="8591635at2"/>
<keyword evidence="2" id="KW-1185">Reference proteome</keyword>
<evidence type="ECO:0000313" key="1">
    <source>
        <dbReference type="EMBL" id="KPC54800.1"/>
    </source>
</evidence>
<reference evidence="1 2" key="1">
    <citation type="submission" date="2015-07" db="EMBL/GenBank/DDBJ databases">
        <title>Draft genome sequence of the Amantichitinum ursilacus IGB-41, a new chitin-degrading bacterium.</title>
        <authorList>
            <person name="Kirstahler P."/>
            <person name="Guenther M."/>
            <person name="Grumaz C."/>
            <person name="Rupp S."/>
            <person name="Zibek S."/>
            <person name="Sohn K."/>
        </authorList>
    </citation>
    <scope>NUCLEOTIDE SEQUENCE [LARGE SCALE GENOMIC DNA]</scope>
    <source>
        <strain evidence="1 2">IGB-41</strain>
    </source>
</reference>
<accession>A0A0N0GQN6</accession>
<evidence type="ECO:0000313" key="2">
    <source>
        <dbReference type="Proteomes" id="UP000037939"/>
    </source>
</evidence>
<proteinExistence type="predicted"/>
<dbReference type="AlphaFoldDB" id="A0A0N0GQN6"/>
<dbReference type="EMBL" id="LAQT01000002">
    <property type="protein sequence ID" value="KPC54800.1"/>
    <property type="molecule type" value="Genomic_DNA"/>
</dbReference>
<sequence>MENLKHYDVNIEVRPVDVGAGLDGWYQLVRFDGQHRVPVTDWQRVNTEPMTIVHQAVRAAQDTALAQLARIARQPQRRRAHA</sequence>
<name>A0A0N0GQN6_9NEIS</name>
<gene>
    <name evidence="1" type="ORF">WG78_04485</name>
</gene>